<evidence type="ECO:0000313" key="3">
    <source>
        <dbReference type="Proteomes" id="UP000232722"/>
    </source>
</evidence>
<gene>
    <name evidence="1" type="ORF">CHRIB12_LOCUS18351</name>
    <name evidence="2" type="ORF">RhiirA5_438285</name>
</gene>
<evidence type="ECO:0000313" key="2">
    <source>
        <dbReference type="EMBL" id="PKB94666.1"/>
    </source>
</evidence>
<dbReference type="Proteomes" id="UP000232722">
    <property type="component" value="Unassembled WGS sequence"/>
</dbReference>
<dbReference type="OrthoDB" id="2337918at2759"/>
<dbReference type="AlphaFoldDB" id="A0A2I1EY29"/>
<dbReference type="EMBL" id="LLXJ01005725">
    <property type="protein sequence ID" value="PKB94666.1"/>
    <property type="molecule type" value="Genomic_DNA"/>
</dbReference>
<dbReference type="EMBL" id="CAGKOT010000048">
    <property type="protein sequence ID" value="CAB5383290.1"/>
    <property type="molecule type" value="Genomic_DNA"/>
</dbReference>
<organism evidence="1 4">
    <name type="scientific">Rhizophagus irregularis</name>
    <dbReference type="NCBI Taxonomy" id="588596"/>
    <lineage>
        <taxon>Eukaryota</taxon>
        <taxon>Fungi</taxon>
        <taxon>Fungi incertae sedis</taxon>
        <taxon>Mucoromycota</taxon>
        <taxon>Glomeromycotina</taxon>
        <taxon>Glomeromycetes</taxon>
        <taxon>Glomerales</taxon>
        <taxon>Glomeraceae</taxon>
        <taxon>Rhizophagus</taxon>
    </lineage>
</organism>
<dbReference type="VEuPathDB" id="FungiDB:RhiirFUN_025440"/>
<name>A0A2I1EY29_9GLOM</name>
<comment type="caution">
    <text evidence="1">The sequence shown here is derived from an EMBL/GenBank/DDBJ whole genome shotgun (WGS) entry which is preliminary data.</text>
</comment>
<dbReference type="VEuPathDB" id="FungiDB:FUN_022597"/>
<reference evidence="1" key="3">
    <citation type="submission" date="2020-05" db="EMBL/GenBank/DDBJ databases">
        <authorList>
            <person name="Rincon C."/>
            <person name="Sanders R I."/>
            <person name="Robbins C."/>
            <person name="Chaturvedi A."/>
        </authorList>
    </citation>
    <scope>NUCLEOTIDE SEQUENCE</scope>
    <source>
        <strain evidence="1">CHB12</strain>
    </source>
</reference>
<sequence length="120" mass="14196">MPLKSYEPKTHPYQVQKIKLTDNRKTRRRQPKYCADCKETDDCIKLFSNKLNKIEEIVNEFHKKCPKKKIEKCSIFNAKFTLNNVPCELEYDLSQFTLENLQKLVSFTTQNCNNSSDKNN</sequence>
<reference evidence="2 3" key="1">
    <citation type="submission" date="2016-04" db="EMBL/GenBank/DDBJ databases">
        <title>Genome analyses suggest a sexual origin of heterokaryosis in a supposedly ancient asexual fungus.</title>
        <authorList>
            <person name="Ropars J."/>
            <person name="Sedzielewska K."/>
            <person name="Noel J."/>
            <person name="Charron P."/>
            <person name="Farinelli L."/>
            <person name="Marton T."/>
            <person name="Kruger M."/>
            <person name="Pelin A."/>
            <person name="Brachmann A."/>
            <person name="Corradi N."/>
        </authorList>
    </citation>
    <scope>NUCLEOTIDE SEQUENCE [LARGE SCALE GENOMIC DNA]</scope>
    <source>
        <strain evidence="2 3">A5</strain>
    </source>
</reference>
<dbReference type="Proteomes" id="UP000684084">
    <property type="component" value="Unassembled WGS sequence"/>
</dbReference>
<accession>A0A2I1EY29</accession>
<reference evidence="2 3" key="2">
    <citation type="submission" date="2017-09" db="EMBL/GenBank/DDBJ databases">
        <title>Extensive intraspecific genome diversity in a model arbuscular mycorrhizal fungus.</title>
        <authorList>
            <person name="Chen E.C."/>
            <person name="Morin E."/>
            <person name="Beaudet D."/>
            <person name="Noel J."/>
            <person name="Ndikumana S."/>
            <person name="Charron P."/>
            <person name="St-Onge C."/>
            <person name="Giorgi J."/>
            <person name="Grigoriev I.V."/>
            <person name="Roux C."/>
            <person name="Martin F.M."/>
            <person name="Corradi N."/>
        </authorList>
    </citation>
    <scope>NUCLEOTIDE SEQUENCE [LARGE SCALE GENOMIC DNA]</scope>
    <source>
        <strain evidence="2 3">A5</strain>
    </source>
</reference>
<dbReference type="VEuPathDB" id="FungiDB:RhiirA1_428878"/>
<protein>
    <submittedName>
        <fullName evidence="1">Uncharacterized protein</fullName>
    </submittedName>
</protein>
<evidence type="ECO:0000313" key="4">
    <source>
        <dbReference type="Proteomes" id="UP000684084"/>
    </source>
</evidence>
<evidence type="ECO:0000313" key="1">
    <source>
        <dbReference type="EMBL" id="CAB5383290.1"/>
    </source>
</evidence>
<proteinExistence type="predicted"/>